<dbReference type="InterPro" id="IPR003107">
    <property type="entry name" value="HAT"/>
</dbReference>
<dbReference type="InterPro" id="IPR011990">
    <property type="entry name" value="TPR-like_helical_dom_sf"/>
</dbReference>
<reference evidence="8" key="1">
    <citation type="journal article" date="2014" name="BMC Genomics">
        <title>Genome characteristics reveal the impact of lichenization on lichen-forming fungus Endocarpon pusillum Hedwig (Verrucariales, Ascomycota).</title>
        <authorList>
            <person name="Wang Y.-Y."/>
            <person name="Liu B."/>
            <person name="Zhang X.-Y."/>
            <person name="Zhou Q.-M."/>
            <person name="Zhang T."/>
            <person name="Li H."/>
            <person name="Yu Y.-F."/>
            <person name="Zhang X.-L."/>
            <person name="Hao X.-Y."/>
            <person name="Wang M."/>
            <person name="Wang L."/>
            <person name="Wei J.-C."/>
        </authorList>
    </citation>
    <scope>NUCLEOTIDE SEQUENCE [LARGE SCALE GENOMIC DNA]</scope>
    <source>
        <strain evidence="8">Z07020 / HMAS-L-300199</strain>
    </source>
</reference>
<feature type="region of interest" description="Disordered" evidence="5">
    <location>
        <begin position="882"/>
        <end position="933"/>
    </location>
</feature>
<sequence length="1057" mass="117351">MADEAEQSFLAAQKVAMQEQGADIGEMEGSADTPDSDDYDPSATLPQDFSVPTEISQERSASTRPVSTLPEDASAPHALLSPSQNRPSSTPTGQDLSSDTQFPTSKPSAQTQPRLKGGFVIEDEDEEVEDDEVKDGDVYDSADGMEAPITETATAPQTSLNSFDSPQVSIQGDVQASLKANIVSNGAASDVPSSTIVQSGNALPRDSSATPAQSLPNTQVKIAQTSSSADTPTSTLPKARLAHDTIGILEDRIKEDPRGDMDAWLSLLGELRSRNKKDEVRSVYNSFFKTFPFAAEQWASYATWENENNNLYELEQIFARSLLQVPNVQLWQIYLNYIRRRNSMTTGDTAKSYKIISESFNFALDIVGMDKDSGQIWQEYINFIKTGPGVVGGTGWQDTQKMDSLRAAYQKAIAVPTSALAPLWKEYDGFETGLSKINGRKFLQERSPAYMTARTCYTQLQNMTRDLNRTTLPRLPPAPGFEGEAEFMRQVQLWKEWIDWEKADNLVLKDDDPKTYRKRILFTYKQALMALQFWPEMWYDAAEFCLESGMDKEGLDFLKQGIAANPESCLLAFKMADRIELTTSNDDGNDPGAKTRMAKVRDPYDKVLNALYDLASKTKAKESLEIARIEENNKSIINAILPTNEPDAENEDDPAETESKRAAVQAQIDAIKQDAAMQTALLQKTISYAWIALIRAARRVQGKGMAGEKSGGFRVIFGDARKKGKITSDVYVENALIEYHCYKDPVGTKIFERGMKLFPEDENFALEYLKHLIAINDITNARAVFETTVGKLTASPATAFRAKPIFAFLHEYESHFGELSQVARLEKRMRDLYPEDAVGLKHFAQRYGSRNFDPTSVRLIFSSTQIRPSAFVYRSVEGDQSINNSPPTRVTDTMATNSPKRPLPIDDLEDNQPRKIARAESPLKGAAGRRMNQQQRTLGANGNFQPTPLSHVQMPPPAPLPGHLAFLLSIIPKASTYEFRRFDPAKMVELLRNVQIPSSAPIRQPPPPPQQGQQWPPHASQPQQQHHPQPPMMPPGMPPGIPPGVAGMVPPQYTGKN</sequence>
<dbReference type="PANTHER" id="PTHR19980">
    <property type="entry name" value="RNA CLEAVAGE STIMULATION FACTOR"/>
    <property type="match status" value="1"/>
</dbReference>
<dbReference type="HOGENOM" id="CLU_007630_1_1_1"/>
<protein>
    <recommendedName>
        <fullName evidence="4">mRNA 3'-end-processing protein RNA14</fullName>
    </recommendedName>
</protein>
<feature type="compositionally biased region" description="Polar residues" evidence="5">
    <location>
        <begin position="53"/>
        <end position="66"/>
    </location>
</feature>
<dbReference type="GeneID" id="19238127"/>
<dbReference type="SUPFAM" id="SSF48452">
    <property type="entry name" value="TPR-like"/>
    <property type="match status" value="2"/>
</dbReference>
<evidence type="ECO:0000256" key="4">
    <source>
        <dbReference type="RuleBase" id="RU369035"/>
    </source>
</evidence>
<gene>
    <name evidence="7" type="ORF">EPUS_03079</name>
</gene>
<dbReference type="Pfam" id="PF05843">
    <property type="entry name" value="Suf"/>
    <property type="match status" value="1"/>
</dbReference>
<accession>U1GLY0</accession>
<feature type="region of interest" description="Disordered" evidence="5">
    <location>
        <begin position="187"/>
        <end position="216"/>
    </location>
</feature>
<dbReference type="SMART" id="SM00386">
    <property type="entry name" value="HAT"/>
    <property type="match status" value="6"/>
</dbReference>
<name>U1GLY0_ENDPU</name>
<feature type="region of interest" description="Disordered" evidence="5">
    <location>
        <begin position="1"/>
        <end position="164"/>
    </location>
</feature>
<evidence type="ECO:0000256" key="3">
    <source>
        <dbReference type="ARBA" id="ARBA00023242"/>
    </source>
</evidence>
<dbReference type="eggNOG" id="KOG1914">
    <property type="taxonomic scope" value="Eukaryota"/>
</dbReference>
<keyword evidence="3 4" id="KW-0539">Nucleus</keyword>
<evidence type="ECO:0000256" key="2">
    <source>
        <dbReference type="ARBA" id="ARBA00022737"/>
    </source>
</evidence>
<organism evidence="7 8">
    <name type="scientific">Endocarpon pusillum (strain Z07020 / HMAS-L-300199)</name>
    <name type="common">Lichen-forming fungus</name>
    <dbReference type="NCBI Taxonomy" id="1263415"/>
    <lineage>
        <taxon>Eukaryota</taxon>
        <taxon>Fungi</taxon>
        <taxon>Dikarya</taxon>
        <taxon>Ascomycota</taxon>
        <taxon>Pezizomycotina</taxon>
        <taxon>Eurotiomycetes</taxon>
        <taxon>Chaetothyriomycetidae</taxon>
        <taxon>Verrucariales</taxon>
        <taxon>Verrucariaceae</taxon>
        <taxon>Endocarpon</taxon>
    </lineage>
</organism>
<keyword evidence="2" id="KW-0677">Repeat</keyword>
<dbReference type="GO" id="GO:0005737">
    <property type="term" value="C:cytoplasm"/>
    <property type="evidence" value="ECO:0007669"/>
    <property type="project" value="UniProtKB-SubCell"/>
</dbReference>
<dbReference type="InterPro" id="IPR008847">
    <property type="entry name" value="Suf"/>
</dbReference>
<comment type="subcellular location">
    <subcellularLocation>
        <location evidence="4">Nucleus</location>
    </subcellularLocation>
    <subcellularLocation>
        <location evidence="4">Cytoplasm</location>
    </subcellularLocation>
    <text evidence="4">Nucleus and/or cytoplasm.</text>
</comment>
<dbReference type="OMA" id="VQLWSVY"/>
<evidence type="ECO:0000256" key="1">
    <source>
        <dbReference type="ARBA" id="ARBA00002863"/>
    </source>
</evidence>
<dbReference type="GO" id="GO:0003729">
    <property type="term" value="F:mRNA binding"/>
    <property type="evidence" value="ECO:0007669"/>
    <property type="project" value="TreeGrafter"/>
</dbReference>
<dbReference type="OrthoDB" id="26282at2759"/>
<dbReference type="GO" id="GO:0180010">
    <property type="term" value="P:co-transcriptional mRNA 3'-end processing, cleavage and polyadenylation pathway"/>
    <property type="evidence" value="ECO:0007669"/>
    <property type="project" value="UniProtKB-UniRule"/>
</dbReference>
<feature type="compositionally biased region" description="Polar residues" evidence="5">
    <location>
        <begin position="882"/>
        <end position="899"/>
    </location>
</feature>
<dbReference type="RefSeq" id="XP_007801212.1">
    <property type="nucleotide sequence ID" value="XM_007803021.1"/>
</dbReference>
<evidence type="ECO:0000313" key="8">
    <source>
        <dbReference type="Proteomes" id="UP000019373"/>
    </source>
</evidence>
<dbReference type="AlphaFoldDB" id="U1GLY0"/>
<dbReference type="InterPro" id="IPR045243">
    <property type="entry name" value="Rna14-like"/>
</dbReference>
<evidence type="ECO:0000256" key="5">
    <source>
        <dbReference type="SAM" id="MobiDB-lite"/>
    </source>
</evidence>
<feature type="compositionally biased region" description="Acidic residues" evidence="5">
    <location>
        <begin position="121"/>
        <end position="140"/>
    </location>
</feature>
<dbReference type="EMBL" id="KE720972">
    <property type="protein sequence ID" value="ERF73238.1"/>
    <property type="molecule type" value="Genomic_DNA"/>
</dbReference>
<keyword evidence="4" id="KW-0963">Cytoplasm</keyword>
<feature type="domain" description="Suppressor of forked" evidence="6">
    <location>
        <begin position="245"/>
        <end position="856"/>
    </location>
</feature>
<feature type="compositionally biased region" description="Pro residues" evidence="5">
    <location>
        <begin position="1028"/>
        <end position="1042"/>
    </location>
</feature>
<feature type="compositionally biased region" description="Polar residues" evidence="5">
    <location>
        <begin position="151"/>
        <end position="164"/>
    </location>
</feature>
<evidence type="ECO:0000259" key="6">
    <source>
        <dbReference type="Pfam" id="PF05843"/>
    </source>
</evidence>
<feature type="compositionally biased region" description="Low complexity" evidence="5">
    <location>
        <begin position="1011"/>
        <end position="1027"/>
    </location>
</feature>
<comment type="function">
    <text evidence="1 4">Component of the cleavage factor IA (CFIA) complex, which is involved in the endonucleolytic cleavage during polyadenylation-dependent pre-mRNA 3'-end formation.</text>
</comment>
<keyword evidence="4" id="KW-0507">mRNA processing</keyword>
<proteinExistence type="predicted"/>
<evidence type="ECO:0000313" key="7">
    <source>
        <dbReference type="EMBL" id="ERF73238.1"/>
    </source>
</evidence>
<feature type="compositionally biased region" description="Polar residues" evidence="5">
    <location>
        <begin position="81"/>
        <end position="113"/>
    </location>
</feature>
<dbReference type="GO" id="GO:0005634">
    <property type="term" value="C:nucleus"/>
    <property type="evidence" value="ECO:0007669"/>
    <property type="project" value="UniProtKB-SubCell"/>
</dbReference>
<dbReference type="Proteomes" id="UP000019373">
    <property type="component" value="Unassembled WGS sequence"/>
</dbReference>
<feature type="region of interest" description="Disordered" evidence="5">
    <location>
        <begin position="998"/>
        <end position="1057"/>
    </location>
</feature>
<keyword evidence="8" id="KW-1185">Reference proteome</keyword>
<dbReference type="PANTHER" id="PTHR19980:SF0">
    <property type="entry name" value="CLEAVAGE STIMULATION FACTOR SUBUNIT 3"/>
    <property type="match status" value="1"/>
</dbReference>
<dbReference type="Gene3D" id="1.25.40.10">
    <property type="entry name" value="Tetratricopeptide repeat domain"/>
    <property type="match status" value="1"/>
</dbReference>